<reference evidence="1" key="1">
    <citation type="journal article" date="2021" name="PeerJ">
        <title>Extensive microbial diversity within the chicken gut microbiome revealed by metagenomics and culture.</title>
        <authorList>
            <person name="Gilroy R."/>
            <person name="Ravi A."/>
            <person name="Getino M."/>
            <person name="Pursley I."/>
            <person name="Horton D.L."/>
            <person name="Alikhan N.F."/>
            <person name="Baker D."/>
            <person name="Gharbi K."/>
            <person name="Hall N."/>
            <person name="Watson M."/>
            <person name="Adriaenssens E.M."/>
            <person name="Foster-Nyarko E."/>
            <person name="Jarju S."/>
            <person name="Secka A."/>
            <person name="Antonio M."/>
            <person name="Oren A."/>
            <person name="Chaudhuri R.R."/>
            <person name="La Ragione R."/>
            <person name="Hildebrand F."/>
            <person name="Pallen M.J."/>
        </authorList>
    </citation>
    <scope>NUCLEOTIDE SEQUENCE</scope>
    <source>
        <strain evidence="1">CHK171-7178</strain>
    </source>
</reference>
<dbReference type="EMBL" id="DYWT01000318">
    <property type="protein sequence ID" value="HJF34316.1"/>
    <property type="molecule type" value="Genomic_DNA"/>
</dbReference>
<name>A0A921KFX6_SPOPS</name>
<gene>
    <name evidence="1" type="ORF">K8V56_21335</name>
</gene>
<proteinExistence type="predicted"/>
<accession>A0A921KFX6</accession>
<evidence type="ECO:0000313" key="1">
    <source>
        <dbReference type="EMBL" id="HJF34316.1"/>
    </source>
</evidence>
<dbReference type="AlphaFoldDB" id="A0A921KFX6"/>
<evidence type="ECO:0000313" key="2">
    <source>
        <dbReference type="Proteomes" id="UP000698173"/>
    </source>
</evidence>
<comment type="caution">
    <text evidence="1">The sequence shown here is derived from an EMBL/GenBank/DDBJ whole genome shotgun (WGS) entry which is preliminary data.</text>
</comment>
<sequence length="68" mass="7743">MEHASGSLQVSTRIGKLKLAKVFGNENSEQYEDEEFNEASDTTTLEVWSDVKKQPKAPTNYYMNIKSK</sequence>
<protein>
    <submittedName>
        <fullName evidence="1">Uncharacterized protein</fullName>
    </submittedName>
</protein>
<organism evidence="1 2">
    <name type="scientific">Sporosarcina psychrophila</name>
    <name type="common">Bacillus psychrophilus</name>
    <dbReference type="NCBI Taxonomy" id="1476"/>
    <lineage>
        <taxon>Bacteria</taxon>
        <taxon>Bacillati</taxon>
        <taxon>Bacillota</taxon>
        <taxon>Bacilli</taxon>
        <taxon>Bacillales</taxon>
        <taxon>Caryophanaceae</taxon>
        <taxon>Sporosarcina</taxon>
    </lineage>
</organism>
<dbReference type="Proteomes" id="UP000698173">
    <property type="component" value="Unassembled WGS sequence"/>
</dbReference>
<reference evidence="1" key="2">
    <citation type="submission" date="2021-09" db="EMBL/GenBank/DDBJ databases">
        <authorList>
            <person name="Gilroy R."/>
        </authorList>
    </citation>
    <scope>NUCLEOTIDE SEQUENCE</scope>
    <source>
        <strain evidence="1">CHK171-7178</strain>
    </source>
</reference>